<name>A0AAV1KYT8_9NEOP</name>
<dbReference type="PROSITE" id="PS51406">
    <property type="entry name" value="FIBRINOGEN_C_2"/>
    <property type="match status" value="1"/>
</dbReference>
<keyword evidence="4" id="KW-0732">Signal</keyword>
<dbReference type="InterPro" id="IPR020837">
    <property type="entry name" value="Fibrinogen_CS"/>
</dbReference>
<feature type="compositionally biased region" description="Basic and acidic residues" evidence="3">
    <location>
        <begin position="33"/>
        <end position="42"/>
    </location>
</feature>
<evidence type="ECO:0000256" key="4">
    <source>
        <dbReference type="SAM" id="SignalP"/>
    </source>
</evidence>
<comment type="caution">
    <text evidence="6">The sequence shown here is derived from an EMBL/GenBank/DDBJ whole genome shotgun (WGS) entry which is preliminary data.</text>
</comment>
<reference evidence="6 7" key="1">
    <citation type="submission" date="2023-11" db="EMBL/GenBank/DDBJ databases">
        <authorList>
            <person name="Hedman E."/>
            <person name="Englund M."/>
            <person name="Stromberg M."/>
            <person name="Nyberg Akerstrom W."/>
            <person name="Nylinder S."/>
            <person name="Jareborg N."/>
            <person name="Kallberg Y."/>
            <person name="Kronander E."/>
        </authorList>
    </citation>
    <scope>NUCLEOTIDE SEQUENCE [LARGE SCALE GENOMIC DNA]</scope>
</reference>
<dbReference type="InterPro" id="IPR002181">
    <property type="entry name" value="Fibrinogen_a/b/g_C_dom"/>
</dbReference>
<dbReference type="PANTHER" id="PTHR19143:SF458">
    <property type="entry name" value="FIBRINOGEN C-TERMINAL DOMAIN-CONTAINING PROTEIN-RELATED"/>
    <property type="match status" value="1"/>
</dbReference>
<dbReference type="GO" id="GO:0030246">
    <property type="term" value="F:carbohydrate binding"/>
    <property type="evidence" value="ECO:0007669"/>
    <property type="project" value="UniProtKB-ARBA"/>
</dbReference>
<dbReference type="InterPro" id="IPR036056">
    <property type="entry name" value="Fibrinogen-like_C"/>
</dbReference>
<keyword evidence="1" id="KW-1015">Disulfide bond</keyword>
<dbReference type="Pfam" id="PF00147">
    <property type="entry name" value="Fibrinogen_C"/>
    <property type="match status" value="1"/>
</dbReference>
<dbReference type="FunFam" id="3.90.215.10:FF:000001">
    <property type="entry name" value="Tenascin isoform 1"/>
    <property type="match status" value="1"/>
</dbReference>
<gene>
    <name evidence="6" type="ORF">PARMNEM_LOCUS8854</name>
</gene>
<dbReference type="InterPro" id="IPR014716">
    <property type="entry name" value="Fibrinogen_a/b/g_C_1"/>
</dbReference>
<organism evidence="6 7">
    <name type="scientific">Parnassius mnemosyne</name>
    <name type="common">clouded apollo</name>
    <dbReference type="NCBI Taxonomy" id="213953"/>
    <lineage>
        <taxon>Eukaryota</taxon>
        <taxon>Metazoa</taxon>
        <taxon>Ecdysozoa</taxon>
        <taxon>Arthropoda</taxon>
        <taxon>Hexapoda</taxon>
        <taxon>Insecta</taxon>
        <taxon>Pterygota</taxon>
        <taxon>Neoptera</taxon>
        <taxon>Endopterygota</taxon>
        <taxon>Lepidoptera</taxon>
        <taxon>Glossata</taxon>
        <taxon>Ditrysia</taxon>
        <taxon>Papilionoidea</taxon>
        <taxon>Papilionidae</taxon>
        <taxon>Parnassiinae</taxon>
        <taxon>Parnassini</taxon>
        <taxon>Parnassius</taxon>
        <taxon>Driopa</taxon>
    </lineage>
</organism>
<dbReference type="PROSITE" id="PS00514">
    <property type="entry name" value="FIBRINOGEN_C_1"/>
    <property type="match status" value="1"/>
</dbReference>
<feature type="domain" description="Fibrinogen C-terminal" evidence="5">
    <location>
        <begin position="252"/>
        <end position="471"/>
    </location>
</feature>
<comment type="function">
    <text evidence="2">Lectin involved in innate immunity. Agglutinates all types of human erythrocytes, Gram-positive and Gram-negative bacteria. Has a stronger agglutinating activity towards Gram-negative bacteria than towards Gram-positive bacteria. Specifically recognizes acetyl group-containing substances on agglutinated cells. The hemagglutinating activity was inhibited by EDTA, acetyl group-containing mono- and disaccharides, N-acetyl derivatives of amino acids, other acetyl group-containing substances, propionamide and benzamide. Enhances the antimicrobial activity of big defensin against Gram-positive bacteria but not against Gram-negative bacteria.</text>
</comment>
<evidence type="ECO:0000259" key="5">
    <source>
        <dbReference type="PROSITE" id="PS51406"/>
    </source>
</evidence>
<protein>
    <recommendedName>
        <fullName evidence="5">Fibrinogen C-terminal domain-containing protein</fullName>
    </recommendedName>
</protein>
<dbReference type="NCBIfam" id="NF040941">
    <property type="entry name" value="GGGWT_bact"/>
    <property type="match status" value="1"/>
</dbReference>
<feature type="region of interest" description="Disordered" evidence="3">
    <location>
        <begin position="19"/>
        <end position="42"/>
    </location>
</feature>
<dbReference type="EMBL" id="CAVLGL010000082">
    <property type="protein sequence ID" value="CAK1588188.1"/>
    <property type="molecule type" value="Genomic_DNA"/>
</dbReference>
<dbReference type="InterPro" id="IPR050373">
    <property type="entry name" value="Fibrinogen_C-term_domain"/>
</dbReference>
<evidence type="ECO:0000313" key="6">
    <source>
        <dbReference type="EMBL" id="CAK1588188.1"/>
    </source>
</evidence>
<evidence type="ECO:0000256" key="3">
    <source>
        <dbReference type="SAM" id="MobiDB-lite"/>
    </source>
</evidence>
<evidence type="ECO:0000313" key="7">
    <source>
        <dbReference type="Proteomes" id="UP001314205"/>
    </source>
</evidence>
<sequence>MFRNFMLLQLALATMSPISSEEARSKRGRHRNEHSDKTSWKKEYEDELNRAILSSRRDNHTRVTQSAGMTDNEAVVEKIMESITISEKYLKKIDGIDFRLNRLDIEVHEKTTNILRNLGALTKSIQSLSNSEKVDMALELLKTDINYIKAKMEKGAQERTSSLNLIEGGEYRLESSLENRLKFVEDHVKSIMTSVESISGVISEVKHRQNTKNYHRPEAGGSLDALSLISEFRRALYEQKPKKCECKIGRMDRNERYPTDCHEIQMQGFNISGIYKIKPDDMEAFYVLCDLSTAGGGWTVFQNRFDGSQNFYKSWSEYKYGFGNLAGEFWLGLEQLHYLTSQKLYELRIELETQHGRDAFASYSVLTIAPEHEGYRISTLGSFHGSAGDSLSYHAGQKFSTHDADHDEWKEGSCAKEHGGAWWYKECDKSNLNGKYTLSAEEAQGQNIYWISFKAPTVPITKTRMMIRPLPASKPIDYNQHPRKTVEGSKLRGAEEHQAFRVKEPKLGYEVGHHRKPYRYEVPTRDDVFFPNYT</sequence>
<keyword evidence="7" id="KW-1185">Reference proteome</keyword>
<dbReference type="CDD" id="cd00087">
    <property type="entry name" value="FReD"/>
    <property type="match status" value="1"/>
</dbReference>
<dbReference type="Gene3D" id="3.90.215.10">
    <property type="entry name" value="Gamma Fibrinogen, chain A, domain 1"/>
    <property type="match status" value="1"/>
</dbReference>
<dbReference type="AlphaFoldDB" id="A0AAV1KYT8"/>
<dbReference type="SUPFAM" id="SSF56496">
    <property type="entry name" value="Fibrinogen C-terminal domain-like"/>
    <property type="match status" value="1"/>
</dbReference>
<feature type="signal peptide" evidence="4">
    <location>
        <begin position="1"/>
        <end position="20"/>
    </location>
</feature>
<accession>A0AAV1KYT8</accession>
<evidence type="ECO:0000256" key="1">
    <source>
        <dbReference type="ARBA" id="ARBA00023157"/>
    </source>
</evidence>
<dbReference type="SMART" id="SM00186">
    <property type="entry name" value="FBG"/>
    <property type="match status" value="1"/>
</dbReference>
<dbReference type="Proteomes" id="UP001314205">
    <property type="component" value="Unassembled WGS sequence"/>
</dbReference>
<dbReference type="GO" id="GO:0005615">
    <property type="term" value="C:extracellular space"/>
    <property type="evidence" value="ECO:0007669"/>
    <property type="project" value="TreeGrafter"/>
</dbReference>
<proteinExistence type="predicted"/>
<dbReference type="PANTHER" id="PTHR19143">
    <property type="entry name" value="FIBRINOGEN/TENASCIN/ANGIOPOEITIN"/>
    <property type="match status" value="1"/>
</dbReference>
<evidence type="ECO:0000256" key="2">
    <source>
        <dbReference type="ARBA" id="ARBA00053344"/>
    </source>
</evidence>
<feature type="chain" id="PRO_5043471868" description="Fibrinogen C-terminal domain-containing protein" evidence="4">
    <location>
        <begin position="21"/>
        <end position="534"/>
    </location>
</feature>